<evidence type="ECO:0000313" key="2">
    <source>
        <dbReference type="EMBL" id="UMM29350.1"/>
    </source>
</evidence>
<dbReference type="InterPro" id="IPR014044">
    <property type="entry name" value="CAP_dom"/>
</dbReference>
<dbReference type="Gene3D" id="3.40.33.10">
    <property type="entry name" value="CAP"/>
    <property type="match status" value="2"/>
</dbReference>
<sequence>MKNGNISTGQKNIVDAHNRLRSSIAKGTYIVKGTKKPAGSNILKIKWDKTVATSAQSYANKCPTGHSKGTGYGENLYWRWSTSSPKDLNEFGLRASDAWSSEFGNSTGQKNIVDAHNKLRSSIAKGTYIAKGLKKPAGSNILKIKWDKHVAASAQSYANTCPTGHSKSVDRFGYGENLFWSWTPNFPPKDLNVFGVHASGAWSGEFTKYGWKTNKMDGALFRSGVGHATQMAWANTGGIGCGVKSCGKDKKTVVVVCQYKGPGNYMGQDIYKSGKTCSSCPPKTKCEKSTGLCV</sequence>
<name>A0AAE9EWI1_CAEBR</name>
<feature type="domain" description="SCP" evidence="1">
    <location>
        <begin position="8"/>
        <end position="108"/>
    </location>
</feature>
<dbReference type="Proteomes" id="UP000829354">
    <property type="component" value="Chromosome IV"/>
</dbReference>
<reference evidence="2 3" key="1">
    <citation type="submission" date="2022-04" db="EMBL/GenBank/DDBJ databases">
        <title>Chromosome-level reference genomes for two strains of Caenorhabditis briggsae: an improved platform for comparative genomics.</title>
        <authorList>
            <person name="Stevens L."/>
            <person name="Andersen E."/>
        </authorList>
    </citation>
    <scope>NUCLEOTIDE SEQUENCE [LARGE SCALE GENOMIC DNA]</scope>
    <source>
        <strain evidence="2">VX34</strain>
        <tissue evidence="2">Whole-organism</tissue>
    </source>
</reference>
<protein>
    <recommendedName>
        <fullName evidence="1">SCP domain-containing protein</fullName>
    </recommendedName>
</protein>
<dbReference type="EMBL" id="CP092623">
    <property type="protein sequence ID" value="UMM29350.1"/>
    <property type="molecule type" value="Genomic_DNA"/>
</dbReference>
<feature type="domain" description="SCP" evidence="1">
    <location>
        <begin position="109"/>
        <end position="267"/>
    </location>
</feature>
<dbReference type="CDD" id="cd05380">
    <property type="entry name" value="CAP_euk"/>
    <property type="match status" value="1"/>
</dbReference>
<dbReference type="InterPro" id="IPR035940">
    <property type="entry name" value="CAP_sf"/>
</dbReference>
<organism evidence="2 3">
    <name type="scientific">Caenorhabditis briggsae</name>
    <dbReference type="NCBI Taxonomy" id="6238"/>
    <lineage>
        <taxon>Eukaryota</taxon>
        <taxon>Metazoa</taxon>
        <taxon>Ecdysozoa</taxon>
        <taxon>Nematoda</taxon>
        <taxon>Chromadorea</taxon>
        <taxon>Rhabditida</taxon>
        <taxon>Rhabditina</taxon>
        <taxon>Rhabditomorpha</taxon>
        <taxon>Rhabditoidea</taxon>
        <taxon>Rhabditidae</taxon>
        <taxon>Peloderinae</taxon>
        <taxon>Caenorhabditis</taxon>
    </lineage>
</organism>
<dbReference type="SMART" id="SM00198">
    <property type="entry name" value="SCP"/>
    <property type="match status" value="2"/>
</dbReference>
<gene>
    <name evidence="2" type="ORF">L5515_011752</name>
</gene>
<accession>A0AAE9EWI1</accession>
<dbReference type="PANTHER" id="PTHR10334">
    <property type="entry name" value="CYSTEINE-RICH SECRETORY PROTEIN-RELATED"/>
    <property type="match status" value="1"/>
</dbReference>
<proteinExistence type="predicted"/>
<dbReference type="InterPro" id="IPR001283">
    <property type="entry name" value="CRISP-related"/>
</dbReference>
<evidence type="ECO:0000313" key="3">
    <source>
        <dbReference type="Proteomes" id="UP000829354"/>
    </source>
</evidence>
<keyword evidence="3" id="KW-1185">Reference proteome</keyword>
<dbReference type="AlphaFoldDB" id="A0AAE9EWI1"/>
<dbReference type="SUPFAM" id="SSF55797">
    <property type="entry name" value="PR-1-like"/>
    <property type="match status" value="2"/>
</dbReference>
<evidence type="ECO:0000259" key="1">
    <source>
        <dbReference type="SMART" id="SM00198"/>
    </source>
</evidence>
<dbReference type="FunFam" id="3.40.33.10:FF:000013">
    <property type="entry name" value="SCP-Like extracellular protein"/>
    <property type="match status" value="1"/>
</dbReference>
<dbReference type="Pfam" id="PF00188">
    <property type="entry name" value="CAP"/>
    <property type="match status" value="2"/>
</dbReference>
<dbReference type="PRINTS" id="PR00837">
    <property type="entry name" value="V5TPXLIKE"/>
</dbReference>